<dbReference type="SMART" id="SM00479">
    <property type="entry name" value="EXOIII"/>
    <property type="match status" value="1"/>
</dbReference>
<dbReference type="KEGG" id="cpor:BED41_15185"/>
<evidence type="ECO:0000259" key="2">
    <source>
        <dbReference type="SMART" id="SM00479"/>
    </source>
</evidence>
<reference evidence="3" key="1">
    <citation type="submission" date="2016-08" db="EMBL/GenBank/DDBJ databases">
        <title>Complete genome of Cloacibacillus porcorum.</title>
        <authorList>
            <person name="Looft T."/>
            <person name="Bayles D.O."/>
            <person name="Alt D.P."/>
        </authorList>
    </citation>
    <scope>NUCLEOTIDE SEQUENCE [LARGE SCALE GENOMIC DNA]</scope>
    <source>
        <strain evidence="3">CL-84</strain>
    </source>
</reference>
<dbReference type="GeneID" id="83059190"/>
<dbReference type="InterPro" id="IPR013520">
    <property type="entry name" value="Ribonucl_H"/>
</dbReference>
<dbReference type="Gene3D" id="3.30.420.10">
    <property type="entry name" value="Ribonuclease H-like superfamily/Ribonuclease H"/>
    <property type="match status" value="1"/>
</dbReference>
<dbReference type="InterPro" id="IPR036397">
    <property type="entry name" value="RNaseH_sf"/>
</dbReference>
<dbReference type="STRING" id="1197717.BED41_15185"/>
<dbReference type="OrthoDB" id="9803913at2"/>
<dbReference type="GO" id="GO:0005829">
    <property type="term" value="C:cytosol"/>
    <property type="evidence" value="ECO:0007669"/>
    <property type="project" value="TreeGrafter"/>
</dbReference>
<dbReference type="InterPro" id="IPR012337">
    <property type="entry name" value="RNaseH-like_sf"/>
</dbReference>
<dbReference type="RefSeq" id="WP_066748282.1">
    <property type="nucleotide sequence ID" value="NZ_CP016757.1"/>
</dbReference>
<dbReference type="SUPFAM" id="SSF53098">
    <property type="entry name" value="Ribonuclease H-like"/>
    <property type="match status" value="1"/>
</dbReference>
<feature type="compositionally biased region" description="Basic residues" evidence="1">
    <location>
        <begin position="286"/>
        <end position="295"/>
    </location>
</feature>
<evidence type="ECO:0000313" key="3">
    <source>
        <dbReference type="EMBL" id="ANZ46332.1"/>
    </source>
</evidence>
<proteinExistence type="predicted"/>
<name>A0A1B2I8Q9_9BACT</name>
<evidence type="ECO:0000256" key="1">
    <source>
        <dbReference type="SAM" id="MobiDB-lite"/>
    </source>
</evidence>
<feature type="region of interest" description="Disordered" evidence="1">
    <location>
        <begin position="278"/>
        <end position="307"/>
    </location>
</feature>
<gene>
    <name evidence="3" type="ORF">BED41_15185</name>
</gene>
<sequence>MIINVQKNLPQSDEFTFTAIDFERANNSQNSVCQVGICAVERGRIIRSCEYLVRPPQRVFYFQKKAMEIHGITYLDVEDALTFDKVWKKILPYIEGRPLVAHSFRDDAMTMDAILSSYRIKYHYQRYGHLCTLELAQRADIHGENNKYNLEALCGRYGISLEPHHAGSDAEGCAKLALALAEELSIDSFRSLADFSQTPDFHEPELPELLTHSDLDVLENYLHRLKNKKTVQLADCPRLKDLGRAKKLIKKYPSVTIAKDSAMSARGLAQWFAELPSLPAPEKSGRTRRRRRHRPVKQEPLTANFTK</sequence>
<dbReference type="EMBL" id="CP016757">
    <property type="protein sequence ID" value="ANZ46332.1"/>
    <property type="molecule type" value="Genomic_DNA"/>
</dbReference>
<dbReference type="GO" id="GO:0008408">
    <property type="term" value="F:3'-5' exonuclease activity"/>
    <property type="evidence" value="ECO:0007669"/>
    <property type="project" value="TreeGrafter"/>
</dbReference>
<dbReference type="GO" id="GO:0003676">
    <property type="term" value="F:nucleic acid binding"/>
    <property type="evidence" value="ECO:0007669"/>
    <property type="project" value="InterPro"/>
</dbReference>
<organism evidence="3 4">
    <name type="scientific">Cloacibacillus porcorum</name>
    <dbReference type="NCBI Taxonomy" id="1197717"/>
    <lineage>
        <taxon>Bacteria</taxon>
        <taxon>Thermotogati</taxon>
        <taxon>Synergistota</taxon>
        <taxon>Synergistia</taxon>
        <taxon>Synergistales</taxon>
        <taxon>Synergistaceae</taxon>
        <taxon>Cloacibacillus</taxon>
    </lineage>
</organism>
<feature type="domain" description="Exonuclease" evidence="2">
    <location>
        <begin position="16"/>
        <end position="186"/>
    </location>
</feature>
<dbReference type="PANTHER" id="PTHR30231">
    <property type="entry name" value="DNA POLYMERASE III SUBUNIT EPSILON"/>
    <property type="match status" value="1"/>
</dbReference>
<dbReference type="Proteomes" id="UP000093044">
    <property type="component" value="Chromosome"/>
</dbReference>
<protein>
    <recommendedName>
        <fullName evidence="2">Exonuclease domain-containing protein</fullName>
    </recommendedName>
</protein>
<evidence type="ECO:0000313" key="4">
    <source>
        <dbReference type="Proteomes" id="UP000093044"/>
    </source>
</evidence>
<dbReference type="Pfam" id="PF00929">
    <property type="entry name" value="RNase_T"/>
    <property type="match status" value="1"/>
</dbReference>
<dbReference type="AlphaFoldDB" id="A0A1B2I8Q9"/>
<keyword evidence="4" id="KW-1185">Reference proteome</keyword>
<dbReference type="PANTHER" id="PTHR30231:SF42">
    <property type="entry name" value="EXONUCLEASE"/>
    <property type="match status" value="1"/>
</dbReference>
<accession>A0A1B2I8Q9</accession>